<proteinExistence type="predicted"/>
<name>A0ABD2Q048_9PLAT</name>
<dbReference type="Pfam" id="PF03098">
    <property type="entry name" value="An_peroxidase"/>
    <property type="match status" value="1"/>
</dbReference>
<dbReference type="PANTHER" id="PTHR11475:SF58">
    <property type="entry name" value="PEROXIDASIN"/>
    <property type="match status" value="1"/>
</dbReference>
<dbReference type="PANTHER" id="PTHR11475">
    <property type="entry name" value="OXIDASE/PEROXIDASE"/>
    <property type="match status" value="1"/>
</dbReference>
<gene>
    <name evidence="2" type="ORF">Ciccas_008366</name>
</gene>
<evidence type="ECO:0000313" key="2">
    <source>
        <dbReference type="EMBL" id="KAL3313035.1"/>
    </source>
</evidence>
<protein>
    <submittedName>
        <fullName evidence="2">Uncharacterized protein</fullName>
    </submittedName>
</protein>
<dbReference type="EMBL" id="JBJKFK010001458">
    <property type="protein sequence ID" value="KAL3313035.1"/>
    <property type="molecule type" value="Genomic_DNA"/>
</dbReference>
<reference evidence="2 3" key="1">
    <citation type="submission" date="2024-11" db="EMBL/GenBank/DDBJ databases">
        <title>Adaptive evolution of stress response genes in parasites aligns with host niche diversity.</title>
        <authorList>
            <person name="Hahn C."/>
            <person name="Resl P."/>
        </authorList>
    </citation>
    <scope>NUCLEOTIDE SEQUENCE [LARGE SCALE GENOMIC DNA]</scope>
    <source>
        <strain evidence="2">EGGRZ-B1_66</strain>
        <tissue evidence="2">Body</tissue>
    </source>
</reference>
<dbReference type="SUPFAM" id="SSF48113">
    <property type="entry name" value="Heme-dependent peroxidases"/>
    <property type="match status" value="1"/>
</dbReference>
<evidence type="ECO:0000256" key="1">
    <source>
        <dbReference type="SAM" id="MobiDB-lite"/>
    </source>
</evidence>
<dbReference type="PROSITE" id="PS50292">
    <property type="entry name" value="PEROXIDASE_3"/>
    <property type="match status" value="1"/>
</dbReference>
<organism evidence="2 3">
    <name type="scientific">Cichlidogyrus casuarinus</name>
    <dbReference type="NCBI Taxonomy" id="1844966"/>
    <lineage>
        <taxon>Eukaryota</taxon>
        <taxon>Metazoa</taxon>
        <taxon>Spiralia</taxon>
        <taxon>Lophotrochozoa</taxon>
        <taxon>Platyhelminthes</taxon>
        <taxon>Monogenea</taxon>
        <taxon>Monopisthocotylea</taxon>
        <taxon>Dactylogyridea</taxon>
        <taxon>Ancyrocephalidae</taxon>
        <taxon>Cichlidogyrus</taxon>
    </lineage>
</organism>
<sequence>MEEKMKEEEMKKEMEKEEEKGQEVKIEQDVVKDVIERARKRIEVAVQKTADRLRDASRRRSSADIASLFRQPSRAALELAKAAEVYEVALEEVTKILRQRQGLSIDGAYDETDRFAGETDNDSNTVNTLGVQLTTDQLAILSQLSGCQQSLTVDPCTRHLCFHLKYRSIDGRCNNLNNHKWGAALNPFYRLLSPEYENGVNTPIGWNADRSYFGFPKPSARLVSIRLLANSTMRDSYKPKYVLVSSH</sequence>
<dbReference type="InterPro" id="IPR037120">
    <property type="entry name" value="Haem_peroxidase_sf_animal"/>
</dbReference>
<accession>A0ABD2Q048</accession>
<dbReference type="Proteomes" id="UP001626550">
    <property type="component" value="Unassembled WGS sequence"/>
</dbReference>
<dbReference type="Gene3D" id="1.10.640.10">
    <property type="entry name" value="Haem peroxidase domain superfamily, animal type"/>
    <property type="match status" value="1"/>
</dbReference>
<dbReference type="AlphaFoldDB" id="A0ABD2Q048"/>
<feature type="region of interest" description="Disordered" evidence="1">
    <location>
        <begin position="1"/>
        <end position="25"/>
    </location>
</feature>
<dbReference type="InterPro" id="IPR019791">
    <property type="entry name" value="Haem_peroxidase_animal"/>
</dbReference>
<comment type="caution">
    <text evidence="2">The sequence shown here is derived from an EMBL/GenBank/DDBJ whole genome shotgun (WGS) entry which is preliminary data.</text>
</comment>
<dbReference type="InterPro" id="IPR010255">
    <property type="entry name" value="Haem_peroxidase_sf"/>
</dbReference>
<keyword evidence="3" id="KW-1185">Reference proteome</keyword>
<evidence type="ECO:0000313" key="3">
    <source>
        <dbReference type="Proteomes" id="UP001626550"/>
    </source>
</evidence>